<dbReference type="CDD" id="cd08994">
    <property type="entry name" value="GH43_62_32_68_117_130-like"/>
    <property type="match status" value="1"/>
</dbReference>
<dbReference type="RefSeq" id="WP_087881017.1">
    <property type="nucleotide sequence ID" value="NZ_AUAE01000008.1"/>
</dbReference>
<sequence length="406" mass="45437">MYKQLIGISIITLLVGCREANVPHCSYEASPVDIGIVQKGESLVGEGPSAFSVDGHFMWGASVLKSEEDGKYYMVYSAPEAGEHPFNNAWVYGSKMGLAVSDRPDGGFRQLDFFLNADGFTPDTSSWDAQTVMNPHLRRFGNKYYLYYVGGKDAGDLPVKSKADTLDQRSRIQQMLCIGVLEFDSFDKLLKGEFVKSKTPLLSPRTRVKPNDIVDPSPEGTRPKPDNIIVVNPSVVYRPSDRKYLLYFKGNMYDPHWRGVHGVALGDSPTGPFIPLDTVVFDLPSTDGQKLSAEDPYVWYNRKDRLFYAVFKDFTGHFTQSGPCLAIMYSEDGIDWKLPGNSLFMKKELLLASGDTVKVDRLERPQLLLDENDDPQVLYSACSVDDLNKKYDGSSFNVQIPLKKVN</sequence>
<dbReference type="HOGENOM" id="CLU_055584_0_0_10"/>
<dbReference type="PROSITE" id="PS51257">
    <property type="entry name" value="PROKAR_LIPOPROTEIN"/>
    <property type="match status" value="1"/>
</dbReference>
<evidence type="ECO:0000256" key="1">
    <source>
        <dbReference type="SAM" id="MobiDB-lite"/>
    </source>
</evidence>
<dbReference type="AlphaFoldDB" id="A0A0F5JCX8"/>
<dbReference type="SUPFAM" id="SSF75005">
    <property type="entry name" value="Arabinanase/levansucrase/invertase"/>
    <property type="match status" value="2"/>
</dbReference>
<protein>
    <recommendedName>
        <fullName evidence="4">Glycosyl hydrolase family 32 N-terminal domain-containing protein</fullName>
    </recommendedName>
</protein>
<dbReference type="STRING" id="1203610.HMPREF1536_03190"/>
<evidence type="ECO:0000313" key="3">
    <source>
        <dbReference type="Proteomes" id="UP000033035"/>
    </source>
</evidence>
<dbReference type="Proteomes" id="UP000033035">
    <property type="component" value="Unassembled WGS sequence"/>
</dbReference>
<name>A0A0F5JCX8_9BACT</name>
<feature type="region of interest" description="Disordered" evidence="1">
    <location>
        <begin position="206"/>
        <end position="225"/>
    </location>
</feature>
<dbReference type="PATRIC" id="fig|1203610.3.peg.3255"/>
<evidence type="ECO:0000313" key="2">
    <source>
        <dbReference type="EMBL" id="KKB55716.1"/>
    </source>
</evidence>
<evidence type="ECO:0008006" key="4">
    <source>
        <dbReference type="Google" id="ProtNLM"/>
    </source>
</evidence>
<organism evidence="2 3">
    <name type="scientific">Parabacteroides gordonii MS-1 = DSM 23371</name>
    <dbReference type="NCBI Taxonomy" id="1203610"/>
    <lineage>
        <taxon>Bacteria</taxon>
        <taxon>Pseudomonadati</taxon>
        <taxon>Bacteroidota</taxon>
        <taxon>Bacteroidia</taxon>
        <taxon>Bacteroidales</taxon>
        <taxon>Tannerellaceae</taxon>
        <taxon>Parabacteroides</taxon>
    </lineage>
</organism>
<comment type="caution">
    <text evidence="2">The sequence shown here is derived from an EMBL/GenBank/DDBJ whole genome shotgun (WGS) entry which is preliminary data.</text>
</comment>
<gene>
    <name evidence="2" type="ORF">HMPREF1536_03190</name>
</gene>
<accession>A0A0F5JCX8</accession>
<reference evidence="2 3" key="1">
    <citation type="submission" date="2013-04" db="EMBL/GenBank/DDBJ databases">
        <title>The Genome Sequence of Parabacteroides gordonii DSM 23371.</title>
        <authorList>
            <consortium name="The Broad Institute Genomics Platform"/>
            <person name="Earl A."/>
            <person name="Ward D."/>
            <person name="Feldgarden M."/>
            <person name="Gevers D."/>
            <person name="Martens E."/>
            <person name="Sakamoto M."/>
            <person name="Benno Y."/>
            <person name="Suzuki N."/>
            <person name="Matsunaga N."/>
            <person name="Koshihara K."/>
            <person name="Seki M."/>
            <person name="Komiya H."/>
            <person name="Walker B."/>
            <person name="Young S."/>
            <person name="Zeng Q."/>
            <person name="Gargeya S."/>
            <person name="Fitzgerald M."/>
            <person name="Haas B."/>
            <person name="Abouelleil A."/>
            <person name="Allen A.W."/>
            <person name="Alvarado L."/>
            <person name="Arachchi H.M."/>
            <person name="Berlin A.M."/>
            <person name="Chapman S.B."/>
            <person name="Gainer-Dewar J."/>
            <person name="Goldberg J."/>
            <person name="Griggs A."/>
            <person name="Gujja S."/>
            <person name="Hansen M."/>
            <person name="Howarth C."/>
            <person name="Imamovic A."/>
            <person name="Ireland A."/>
            <person name="Larimer J."/>
            <person name="McCowan C."/>
            <person name="Murphy C."/>
            <person name="Pearson M."/>
            <person name="Poon T.W."/>
            <person name="Priest M."/>
            <person name="Roberts A."/>
            <person name="Saif S."/>
            <person name="Shea T."/>
            <person name="Sisk P."/>
            <person name="Sykes S."/>
            <person name="Wortman J."/>
            <person name="Nusbaum C."/>
            <person name="Birren B."/>
        </authorList>
    </citation>
    <scope>NUCLEOTIDE SEQUENCE [LARGE SCALE GENOMIC DNA]</scope>
    <source>
        <strain evidence="2 3">MS-1</strain>
    </source>
</reference>
<dbReference type="EMBL" id="AQHW01000015">
    <property type="protein sequence ID" value="KKB55716.1"/>
    <property type="molecule type" value="Genomic_DNA"/>
</dbReference>
<keyword evidence="3" id="KW-1185">Reference proteome</keyword>
<proteinExistence type="predicted"/>
<dbReference type="InterPro" id="IPR023296">
    <property type="entry name" value="Glyco_hydro_beta-prop_sf"/>
</dbReference>
<dbReference type="Gene3D" id="2.115.10.20">
    <property type="entry name" value="Glycosyl hydrolase domain, family 43"/>
    <property type="match status" value="2"/>
</dbReference>